<keyword evidence="2" id="KW-1185">Reference proteome</keyword>
<proteinExistence type="predicted"/>
<dbReference type="EMBL" id="JBHSFS010000035">
    <property type="protein sequence ID" value="MFC4518174.1"/>
    <property type="molecule type" value="Genomic_DNA"/>
</dbReference>
<sequence>MRDDQPAVAAQVTDAGAGVRVRFNRATADVLGTALDTVLHEPGCREAAGRVRASFRAAGGAAAAAAHLEALAARAK</sequence>
<dbReference type="Gene3D" id="3.40.50.2000">
    <property type="entry name" value="Glycogen Phosphorylase B"/>
    <property type="match status" value="2"/>
</dbReference>
<reference evidence="2" key="1">
    <citation type="journal article" date="2019" name="Int. J. Syst. Evol. Microbiol.">
        <title>The Global Catalogue of Microorganisms (GCM) 10K type strain sequencing project: providing services to taxonomists for standard genome sequencing and annotation.</title>
        <authorList>
            <consortium name="The Broad Institute Genomics Platform"/>
            <consortium name="The Broad Institute Genome Sequencing Center for Infectious Disease"/>
            <person name="Wu L."/>
            <person name="Ma J."/>
        </authorList>
    </citation>
    <scope>NUCLEOTIDE SEQUENCE [LARGE SCALE GENOMIC DNA]</scope>
    <source>
        <strain evidence="2">CECT 8064</strain>
    </source>
</reference>
<accession>A0ABV9BVV1</accession>
<evidence type="ECO:0000313" key="2">
    <source>
        <dbReference type="Proteomes" id="UP001595990"/>
    </source>
</evidence>
<evidence type="ECO:0000313" key="1">
    <source>
        <dbReference type="EMBL" id="MFC4518174.1"/>
    </source>
</evidence>
<dbReference type="SUPFAM" id="SSF53756">
    <property type="entry name" value="UDP-Glycosyltransferase/glycogen phosphorylase"/>
    <property type="match status" value="1"/>
</dbReference>
<gene>
    <name evidence="1" type="ORF">ACFPEN_35540</name>
</gene>
<protein>
    <recommendedName>
        <fullName evidence="3">Glycosyltransferase</fullName>
    </recommendedName>
</protein>
<name>A0ABV9BVV1_9ACTN</name>
<dbReference type="RefSeq" id="WP_417924488.1">
    <property type="nucleotide sequence ID" value="NZ_JBHSFS010000035.1"/>
</dbReference>
<comment type="caution">
    <text evidence="1">The sequence shown here is derived from an EMBL/GenBank/DDBJ whole genome shotgun (WGS) entry which is preliminary data.</text>
</comment>
<evidence type="ECO:0008006" key="3">
    <source>
        <dbReference type="Google" id="ProtNLM"/>
    </source>
</evidence>
<dbReference type="Proteomes" id="UP001595990">
    <property type="component" value="Unassembled WGS sequence"/>
</dbReference>
<organism evidence="1 2">
    <name type="scientific">Streptomyces ehimensis</name>
    <dbReference type="NCBI Taxonomy" id="68195"/>
    <lineage>
        <taxon>Bacteria</taxon>
        <taxon>Bacillati</taxon>
        <taxon>Actinomycetota</taxon>
        <taxon>Actinomycetes</taxon>
        <taxon>Kitasatosporales</taxon>
        <taxon>Streptomycetaceae</taxon>
        <taxon>Streptomyces</taxon>
    </lineage>
</organism>